<reference evidence="2 3" key="1">
    <citation type="journal article" date="2015" name="Sci. Rep.">
        <title>Genome of the facultative scuticociliatosis pathogen Pseudocohnilembus persalinus provides insight into its virulence through horizontal gene transfer.</title>
        <authorList>
            <person name="Xiong J."/>
            <person name="Wang G."/>
            <person name="Cheng J."/>
            <person name="Tian M."/>
            <person name="Pan X."/>
            <person name="Warren A."/>
            <person name="Jiang C."/>
            <person name="Yuan D."/>
            <person name="Miao W."/>
        </authorList>
    </citation>
    <scope>NUCLEOTIDE SEQUENCE [LARGE SCALE GENOMIC DNA]</scope>
    <source>
        <strain evidence="2">36N120E</strain>
    </source>
</reference>
<evidence type="ECO:0000313" key="2">
    <source>
        <dbReference type="EMBL" id="KRW98129.1"/>
    </source>
</evidence>
<feature type="region of interest" description="Disordered" evidence="1">
    <location>
        <begin position="1"/>
        <end position="21"/>
    </location>
</feature>
<organism evidence="2 3">
    <name type="scientific">Pseudocohnilembus persalinus</name>
    <name type="common">Ciliate</name>
    <dbReference type="NCBI Taxonomy" id="266149"/>
    <lineage>
        <taxon>Eukaryota</taxon>
        <taxon>Sar</taxon>
        <taxon>Alveolata</taxon>
        <taxon>Ciliophora</taxon>
        <taxon>Intramacronucleata</taxon>
        <taxon>Oligohymenophorea</taxon>
        <taxon>Scuticociliatia</taxon>
        <taxon>Philasterida</taxon>
        <taxon>Pseudocohnilembidae</taxon>
        <taxon>Pseudocohnilembus</taxon>
    </lineage>
</organism>
<proteinExistence type="predicted"/>
<gene>
    <name evidence="2" type="ORF">PPERSA_12783</name>
</gene>
<dbReference type="Proteomes" id="UP000054937">
    <property type="component" value="Unassembled WGS sequence"/>
</dbReference>
<name>A0A0V0Q7H2_PSEPJ</name>
<keyword evidence="3" id="KW-1185">Reference proteome</keyword>
<comment type="caution">
    <text evidence="2">The sequence shown here is derived from an EMBL/GenBank/DDBJ whole genome shotgun (WGS) entry which is preliminary data.</text>
</comment>
<protein>
    <submittedName>
        <fullName evidence="2">Uncharacterized protein</fullName>
    </submittedName>
</protein>
<evidence type="ECO:0000256" key="1">
    <source>
        <dbReference type="SAM" id="MobiDB-lite"/>
    </source>
</evidence>
<feature type="compositionally biased region" description="Low complexity" evidence="1">
    <location>
        <begin position="1"/>
        <end position="19"/>
    </location>
</feature>
<accession>A0A0V0Q7H2</accession>
<dbReference type="AlphaFoldDB" id="A0A0V0Q7H2"/>
<dbReference type="EMBL" id="LDAU01000271">
    <property type="protein sequence ID" value="KRW98129.1"/>
    <property type="molecule type" value="Genomic_DNA"/>
</dbReference>
<evidence type="ECO:0000313" key="3">
    <source>
        <dbReference type="Proteomes" id="UP000054937"/>
    </source>
</evidence>
<dbReference type="InParanoid" id="A0A0V0Q7H2"/>
<sequence length="280" mass="33945">MQQIENQDQEQINNSSQNIEKMEEQIDELKNKIEKLQKTKFEIAEQRKHELQNAYKNLEENIILREKQMQQKLEEILSQREEEINKIKNYYENLNSFSEIRNLKVKLKEQEKKYKENLQKKDQKIYDQQKYIKQLESKLNIKRPLQQQFDKPKNYMLPNNKQAQLYALYPHTLKQMYLKDDFNLKFKQASIYNSHANLEKEITSKKKNIQKKQNKLVYKGKIAENEFFKKKASQGIIKDLSELICLIFPRFLNFFSIKFPQKLNPTFTAQTNEKNKTKFF</sequence>